<proteinExistence type="inferred from homology"/>
<keyword evidence="6" id="KW-0539">Nucleus</keyword>
<dbReference type="Pfam" id="PF20925">
    <property type="entry name" value="Htt_bridge"/>
    <property type="match status" value="1"/>
</dbReference>
<dbReference type="Gene3D" id="1.25.10.10">
    <property type="entry name" value="Leucine-rich Repeat Variant"/>
    <property type="match status" value="2"/>
</dbReference>
<comment type="similarity">
    <text evidence="4">Belongs to the huntingtin family.</text>
</comment>
<comment type="caution">
    <text evidence="9">The sequence shown here is derived from an EMBL/GenBank/DDBJ whole genome shotgun (WGS) entry which is preliminary data.</text>
</comment>
<evidence type="ECO:0000313" key="9">
    <source>
        <dbReference type="EMBL" id="CAH2269164.1"/>
    </source>
</evidence>
<dbReference type="PANTHER" id="PTHR10170:SF10">
    <property type="entry name" value="HUNTINGTIN"/>
    <property type="match status" value="1"/>
</dbReference>
<dbReference type="InterPro" id="IPR048411">
    <property type="entry name" value="Htt_N_HEAT_rpt-1"/>
</dbReference>
<dbReference type="GO" id="GO:0005634">
    <property type="term" value="C:nucleus"/>
    <property type="evidence" value="ECO:0007669"/>
    <property type="project" value="UniProtKB-SubCell"/>
</dbReference>
<dbReference type="InterPro" id="IPR021133">
    <property type="entry name" value="HEAT_type_2"/>
</dbReference>
<dbReference type="OrthoDB" id="10065698at2759"/>
<protein>
    <submittedName>
        <fullName evidence="9">Jg1697 protein</fullName>
    </submittedName>
</protein>
<dbReference type="Pfam" id="PF20926">
    <property type="entry name" value="Htt_N-HEAT_1"/>
    <property type="match status" value="1"/>
</dbReference>
<dbReference type="PANTHER" id="PTHR10170">
    <property type="entry name" value="HUNTINGTON DISEASE PROTEIN"/>
    <property type="match status" value="1"/>
</dbReference>
<keyword evidence="10" id="KW-1185">Reference proteome</keyword>
<sequence length="2180" mass="247874">MNVLEKAEKALEYLKHSEGLAKGHELQAAAGTLGRCLGALGGRHNCARHYANLLHSAIPTLLTLASNESAEVRLLGDEALNRAVAGGYTFHSYKTNILLQNQIDVNKNARWIRAALSRICIGDCWLRPGVGKIRYQAQTLFPKLSQIVRQTNEIQLIVEALDLNLPRLLKALAEYTTDEEISELSKALLGHVECSEPAVRRGIANCVAHLCSHREPLLTNVLARVYEKLWPSAQEDNAVVGWFCVIKAIFQINNISKFKENDLFSAQDYLELYQLCIHYIEQTTIEHNIQNTVMECLSVLLSQAKDEYKRALLEKNPRAVCLDDRRSEKGHRRNISYTSAISSKTVASMPIDVRDTEITFSGALQLGSLLQLNSECGSMDELAIQTPDSPESDLEIHMTDAEQLSRDLSEKLQEYEDDVTDDEDVRTTENTDKNENFEYQHMSDLFLLLESHNDPQIRGLARVCIGNYLVAALDLAHGDYNRWRNYSLLPKEVSANFGIEKLIEILLKGLADEIHSSVNHTLTALITLSAALCNSVHWCIINDALNSLISVMNNSYWLVRVNLARLYESLPYSKLFTLHPEYYARARLIMDALLHLLADQDQKVRTAAAQAISSIVPKIYPPRRATPVSMMTNISKEHIQFFNFDSHHLSLELVREIYFYNDLPEQLKKGLTLECKDSLMTIVGDLVRRMMASDCKHYSQGLLETLRMICCRWSPWKHIEAYSDQGILSYCLDNLDYCNGVVSVRTTLLDICRLVYPVESLERLLQSLYRDVLLEQTRVEILLKILFKAPPDQETTPRKLKLRYLTIVMVLLRKVLVLIPETEVLLSINYLKSTCISPQSIFFNVKPNVDPLNVQNVNENCANLSPDVILVRFLFKTLTYVIMEMDDFQANVDLRDDEDKDQNRLLYAVCVNIIVQAKHMLHLTNGCLFPLTAKMAQTILHNEQSGLNTGLYSPEENIPLDVLNLICLKLAHRNPTLTVHWSHLLIRLNFLSHKYWHKLIGFARNLPLSADSSDTTLLRVDLLQTACVMAYCEYFVDNGLSEAVHLTWLLVNRVHVLVSQFSEEIIRNLIDRVQQAGGASGLMLQAVAARCQSCLKSQIKSRCCQADCEIPKVSKHTDLAQVLSKLSLESLTIIMTCPEFDRKILSSCFKIGCESFTRDFLSNVSIYELRETEIETIREQRENARVQDEMASSVDSNKLSVVNSLHVFKKSDNRESKSQFFIPIMENDVKEKFGNLKIIDEDSDIMVPELPKLYLAAVATLDKSLSDVLRLFPKQNRPLSQSENFSLNVEQTIDRYTKRCHQVFQDKLFYQEFITIQTILTGFLDAVDKVLTVIDETDCDLIEKCVENIIPNTLARNIAVFSVVSLQYLSFMIKNKKVVETPVNADVSFRATNAASDNVCVDHVMIVTIDNVAKALQFNEIWSELNVEINFNRAQSAISCFYAIVKYLVKDTKPLILKTHLKIKDSGPQPDIIITSNKLATLVEYWEENFYTKDKKYIIGKRYRKAIESLLISLARLEIVSNVAIIPTIAWSYVDVRVKMDQLEKIDLPLQPLQDMDVLEAFLFRVNLIGWSSKKQFEEIWVGILGALQGNGTHWAVNGITQLLLSVAPSIRGKMLHVPRKYQPLTDGMQRLRNILIGTSAYSLFEDANLERVPLLNEGHRGFHYGQFSTEFLKYAADISDEASYKVRKEVKRKRKNKEIDINSCLQLLMDVTTDMLDSKCAAATSIGAVLSTHTQWSRVAALLSSSPPPQWALAAASALHSLAACLPVLHHVHQVRWRRLEIVMELTTVHEKLLKSLGSSFPPQRQAALRGWLLQLPQYARVTQPEAITQLRQTTVSHLTYNFKLSLHEQSLYWAVLFTLVELGHPDLVHIAVDFVLANPRHYCADLVVKGITSVIRQQVLPKDLKNIIIEKLLDIENMKNYSENHAVQILMVHLFSADNRLISPKLESDVSNMDPDVLMNSMERITLLYKVLRQCKRKENKNIVASALKYFLRETLPPAATLSRVVIEYLECCKETERKKMAILSDRNRWIDCSVLNAEIVFEVFETSVNQDQLPVLSGWIFEALCHLLSGKISTKLLPYCLLTLLVSASSNQFIRSISPLSSHIFRVGLHKSRENSQNWGDFADFVEKYTGNMSFSDRRLLCIVALHSYFSANQLERLKELCEGNEQFNDLMQCLTA</sequence>
<dbReference type="GO" id="GO:0005737">
    <property type="term" value="C:cytoplasm"/>
    <property type="evidence" value="ECO:0007669"/>
    <property type="project" value="UniProtKB-SubCell"/>
</dbReference>
<dbReference type="PROSITE" id="PS50077">
    <property type="entry name" value="HEAT_REPEAT"/>
    <property type="match status" value="1"/>
</dbReference>
<evidence type="ECO:0000256" key="5">
    <source>
        <dbReference type="ARBA" id="ARBA00022490"/>
    </source>
</evidence>
<evidence type="ECO:0000256" key="4">
    <source>
        <dbReference type="ARBA" id="ARBA00007153"/>
    </source>
</evidence>
<keyword evidence="5" id="KW-0963">Cytoplasm</keyword>
<evidence type="ECO:0000313" key="10">
    <source>
        <dbReference type="Proteomes" id="UP000838756"/>
    </source>
</evidence>
<dbReference type="InterPro" id="IPR048412">
    <property type="entry name" value="Htt_bridge"/>
</dbReference>
<evidence type="ECO:0000256" key="2">
    <source>
        <dbReference type="ARBA" id="ARBA00004123"/>
    </source>
</evidence>
<dbReference type="InterPro" id="IPR011989">
    <property type="entry name" value="ARM-like"/>
</dbReference>
<dbReference type="EMBL" id="CAKXAJ010026501">
    <property type="protein sequence ID" value="CAH2269164.1"/>
    <property type="molecule type" value="Genomic_DNA"/>
</dbReference>
<comment type="function">
    <text evidence="1">May play a role in microtubule-mediated transport or vesicle function.</text>
</comment>
<comment type="subcellular location">
    <subcellularLocation>
        <location evidence="3">Cytoplasm</location>
    </subcellularLocation>
    <subcellularLocation>
        <location evidence="2">Nucleus</location>
    </subcellularLocation>
</comment>
<dbReference type="InterPro" id="IPR048413">
    <property type="entry name" value="Htt_C-HEAT_rpt"/>
</dbReference>
<evidence type="ECO:0000256" key="1">
    <source>
        <dbReference type="ARBA" id="ARBA00002907"/>
    </source>
</evidence>
<dbReference type="InterPro" id="IPR016024">
    <property type="entry name" value="ARM-type_fold"/>
</dbReference>
<reference evidence="9" key="1">
    <citation type="submission" date="2022-03" db="EMBL/GenBank/DDBJ databases">
        <authorList>
            <person name="Lindestad O."/>
        </authorList>
    </citation>
    <scope>NUCLEOTIDE SEQUENCE</scope>
</reference>
<dbReference type="Pfam" id="PF20927">
    <property type="entry name" value="Htt_C-HEAT"/>
    <property type="match status" value="1"/>
</dbReference>
<dbReference type="Pfam" id="PF12372">
    <property type="entry name" value="Htt_N-HEAT"/>
    <property type="match status" value="1"/>
</dbReference>
<dbReference type="SUPFAM" id="SSF48371">
    <property type="entry name" value="ARM repeat"/>
    <property type="match status" value="1"/>
</dbReference>
<name>A0A8S4SQ70_9NEOP</name>
<dbReference type="Proteomes" id="UP000838756">
    <property type="component" value="Unassembled WGS sequence"/>
</dbReference>
<feature type="repeat" description="HEAT" evidence="7">
    <location>
        <begin position="589"/>
        <end position="626"/>
    </location>
</feature>
<accession>A0A8S4SQ70</accession>
<keyword evidence="8" id="KW-0175">Coiled coil</keyword>
<feature type="coiled-coil region" evidence="8">
    <location>
        <begin position="398"/>
        <end position="425"/>
    </location>
</feature>
<evidence type="ECO:0000256" key="6">
    <source>
        <dbReference type="ARBA" id="ARBA00023242"/>
    </source>
</evidence>
<evidence type="ECO:0000256" key="3">
    <source>
        <dbReference type="ARBA" id="ARBA00004496"/>
    </source>
</evidence>
<organism evidence="9 10">
    <name type="scientific">Pararge aegeria aegeria</name>
    <dbReference type="NCBI Taxonomy" id="348720"/>
    <lineage>
        <taxon>Eukaryota</taxon>
        <taxon>Metazoa</taxon>
        <taxon>Ecdysozoa</taxon>
        <taxon>Arthropoda</taxon>
        <taxon>Hexapoda</taxon>
        <taxon>Insecta</taxon>
        <taxon>Pterygota</taxon>
        <taxon>Neoptera</taxon>
        <taxon>Endopterygota</taxon>
        <taxon>Lepidoptera</taxon>
        <taxon>Glossata</taxon>
        <taxon>Ditrysia</taxon>
        <taxon>Papilionoidea</taxon>
        <taxon>Nymphalidae</taxon>
        <taxon>Satyrinae</taxon>
        <taxon>Satyrini</taxon>
        <taxon>Parargina</taxon>
        <taxon>Pararge</taxon>
    </lineage>
</organism>
<dbReference type="InterPro" id="IPR024613">
    <property type="entry name" value="Huntingtin_N_HEAT_rpt-2"/>
</dbReference>
<evidence type="ECO:0000256" key="7">
    <source>
        <dbReference type="PROSITE-ProRule" id="PRU00103"/>
    </source>
</evidence>
<gene>
    <name evidence="9" type="primary">jg1697</name>
    <name evidence="9" type="ORF">PAEG_LOCUS27446</name>
</gene>
<dbReference type="InterPro" id="IPR028426">
    <property type="entry name" value="Huntingtin_fam"/>
</dbReference>
<evidence type="ECO:0000256" key="8">
    <source>
        <dbReference type="SAM" id="Coils"/>
    </source>
</evidence>